<feature type="region of interest" description="Disordered" evidence="1">
    <location>
        <begin position="196"/>
        <end position="238"/>
    </location>
</feature>
<evidence type="ECO:0000256" key="1">
    <source>
        <dbReference type="SAM" id="MobiDB-lite"/>
    </source>
</evidence>
<evidence type="ECO:0000313" key="3">
    <source>
        <dbReference type="EMBL" id="EME43593.1"/>
    </source>
</evidence>
<dbReference type="EMBL" id="KB446540">
    <property type="protein sequence ID" value="EME43593.1"/>
    <property type="molecule type" value="Genomic_DNA"/>
</dbReference>
<accession>M2WNK4</accession>
<sequence>MLFLSLIPIILVAISYHCHRRHQTILMSSSPTQNAQLQEVADLLLTIFETLAELRYVDPESIVRGPHDLSHLQDLYTEHNLDPSIRHLYTLLPYIDSSQTEARDFFHGGTFFDPTDEGDVEQGRNPYYAILEGDDFEAEDGPYMRPWYTVLSNLGNHQSVILYDAKMHRIWIVDQECWSSTDPGLRPAWRKVIGDESERSDWGDDGSEAGYQDVEEDDTSSHGSSEFWSPDDAGEEPVNELEQLREETAEGIDFNEGFEILDENDRQEARDAAMSKNGNSFEHIECRDAGDVLRDINRYYRELKEMPAGGEYNHEEWDLGKEILKPLYLKNGWPDRFDGDAFEVDQIRAYAVARARYHAEEPLRQVECNTGWERHCDNDIVRHKKELADAKDLDEEWTARFAIWQAEQRKIRNLEELKEKQATAERLCPGGIAQKEEDLPLWELERLESEKSHGTKTDVERYDGETEKVFLSRQRRRRHKAVIYTRALEAAKADAERLCPGRSFQDIKALPMGPQSTMERIEHTRSWMESSRKEAERVRQWAEEVPEEAVKTRELVQEWIGRHEGHMERNREEIERLEKWRGEHGDGE</sequence>
<dbReference type="AlphaFoldDB" id="M2WNK4"/>
<feature type="compositionally biased region" description="Acidic residues" evidence="1">
    <location>
        <begin position="203"/>
        <end position="218"/>
    </location>
</feature>
<feature type="chain" id="PRO_5013311458" description="Knr4/Smi1-like domain-containing protein" evidence="2">
    <location>
        <begin position="16"/>
        <end position="588"/>
    </location>
</feature>
<reference evidence="3 4" key="2">
    <citation type="journal article" date="2012" name="PLoS Pathog.">
        <title>Diverse lifestyles and strategies of plant pathogenesis encoded in the genomes of eighteen Dothideomycetes fungi.</title>
        <authorList>
            <person name="Ohm R.A."/>
            <person name="Feau N."/>
            <person name="Henrissat B."/>
            <person name="Schoch C.L."/>
            <person name="Horwitz B.A."/>
            <person name="Barry K.W."/>
            <person name="Condon B.J."/>
            <person name="Copeland A.C."/>
            <person name="Dhillon B."/>
            <person name="Glaser F."/>
            <person name="Hesse C.N."/>
            <person name="Kosti I."/>
            <person name="LaButti K."/>
            <person name="Lindquist E.A."/>
            <person name="Lucas S."/>
            <person name="Salamov A.A."/>
            <person name="Bradshaw R.E."/>
            <person name="Ciuffetti L."/>
            <person name="Hamelin R.C."/>
            <person name="Kema G.H.J."/>
            <person name="Lawrence C."/>
            <person name="Scott J.A."/>
            <person name="Spatafora J.W."/>
            <person name="Turgeon B.G."/>
            <person name="de Wit P.J.G.M."/>
            <person name="Zhong S."/>
            <person name="Goodwin S.B."/>
            <person name="Grigoriev I.V."/>
        </authorList>
    </citation>
    <scope>NUCLEOTIDE SEQUENCE [LARGE SCALE GENOMIC DNA]</scope>
    <source>
        <strain evidence="4">NZE10 / CBS 128990</strain>
    </source>
</reference>
<keyword evidence="2" id="KW-0732">Signal</keyword>
<feature type="signal peptide" evidence="2">
    <location>
        <begin position="1"/>
        <end position="15"/>
    </location>
</feature>
<name>M2WNK4_DOTSN</name>
<dbReference type="Proteomes" id="UP000016933">
    <property type="component" value="Unassembled WGS sequence"/>
</dbReference>
<dbReference type="OMA" id="SARNNEY"/>
<feature type="region of interest" description="Disordered" evidence="1">
    <location>
        <begin position="567"/>
        <end position="588"/>
    </location>
</feature>
<evidence type="ECO:0008006" key="5">
    <source>
        <dbReference type="Google" id="ProtNLM"/>
    </source>
</evidence>
<evidence type="ECO:0000313" key="4">
    <source>
        <dbReference type="Proteomes" id="UP000016933"/>
    </source>
</evidence>
<proteinExistence type="predicted"/>
<dbReference type="eggNOG" id="ENOG502SRP7">
    <property type="taxonomic scope" value="Eukaryota"/>
</dbReference>
<protein>
    <recommendedName>
        <fullName evidence="5">Knr4/Smi1-like domain-containing protein</fullName>
    </recommendedName>
</protein>
<dbReference type="HOGENOM" id="CLU_507280_0_0_1"/>
<gene>
    <name evidence="3" type="ORF">DOTSEDRAFT_72830</name>
</gene>
<keyword evidence="4" id="KW-1185">Reference proteome</keyword>
<evidence type="ECO:0000256" key="2">
    <source>
        <dbReference type="SAM" id="SignalP"/>
    </source>
</evidence>
<reference evidence="4" key="1">
    <citation type="journal article" date="2012" name="PLoS Genet.">
        <title>The genomes of the fungal plant pathogens Cladosporium fulvum and Dothistroma septosporum reveal adaptation to different hosts and lifestyles but also signatures of common ancestry.</title>
        <authorList>
            <person name="de Wit P.J.G.M."/>
            <person name="van der Burgt A."/>
            <person name="Oekmen B."/>
            <person name="Stergiopoulos I."/>
            <person name="Abd-Elsalam K.A."/>
            <person name="Aerts A.L."/>
            <person name="Bahkali A.H."/>
            <person name="Beenen H.G."/>
            <person name="Chettri P."/>
            <person name="Cox M.P."/>
            <person name="Datema E."/>
            <person name="de Vries R.P."/>
            <person name="Dhillon B."/>
            <person name="Ganley A.R."/>
            <person name="Griffiths S.A."/>
            <person name="Guo Y."/>
            <person name="Hamelin R.C."/>
            <person name="Henrissat B."/>
            <person name="Kabir M.S."/>
            <person name="Jashni M.K."/>
            <person name="Kema G."/>
            <person name="Klaubauf S."/>
            <person name="Lapidus A."/>
            <person name="Levasseur A."/>
            <person name="Lindquist E."/>
            <person name="Mehrabi R."/>
            <person name="Ohm R.A."/>
            <person name="Owen T.J."/>
            <person name="Salamov A."/>
            <person name="Schwelm A."/>
            <person name="Schijlen E."/>
            <person name="Sun H."/>
            <person name="van den Burg H.A."/>
            <person name="van Ham R.C.H.J."/>
            <person name="Zhang S."/>
            <person name="Goodwin S.B."/>
            <person name="Grigoriev I.V."/>
            <person name="Collemare J."/>
            <person name="Bradshaw R.E."/>
        </authorList>
    </citation>
    <scope>NUCLEOTIDE SEQUENCE [LARGE SCALE GENOMIC DNA]</scope>
    <source>
        <strain evidence="4">NZE10 / CBS 128990</strain>
    </source>
</reference>
<organism evidence="3 4">
    <name type="scientific">Dothistroma septosporum (strain NZE10 / CBS 128990)</name>
    <name type="common">Red band needle blight fungus</name>
    <name type="synonym">Mycosphaerella pini</name>
    <dbReference type="NCBI Taxonomy" id="675120"/>
    <lineage>
        <taxon>Eukaryota</taxon>
        <taxon>Fungi</taxon>
        <taxon>Dikarya</taxon>
        <taxon>Ascomycota</taxon>
        <taxon>Pezizomycotina</taxon>
        <taxon>Dothideomycetes</taxon>
        <taxon>Dothideomycetidae</taxon>
        <taxon>Mycosphaerellales</taxon>
        <taxon>Mycosphaerellaceae</taxon>
        <taxon>Dothistroma</taxon>
    </lineage>
</organism>
<dbReference type="OrthoDB" id="5327951at2759"/>